<evidence type="ECO:0000256" key="1">
    <source>
        <dbReference type="ARBA" id="ARBA00002190"/>
    </source>
</evidence>
<dbReference type="GO" id="GO:0004803">
    <property type="term" value="F:transposase activity"/>
    <property type="evidence" value="ECO:0007669"/>
    <property type="project" value="InterPro"/>
</dbReference>
<name>A0A318H7U1_9MYCO</name>
<dbReference type="SUPFAM" id="SSF53098">
    <property type="entry name" value="Ribonuclease H-like"/>
    <property type="match status" value="1"/>
</dbReference>
<dbReference type="Pfam" id="PF00665">
    <property type="entry name" value="rve"/>
    <property type="match status" value="1"/>
</dbReference>
<evidence type="ECO:0000256" key="5">
    <source>
        <dbReference type="ARBA" id="ARBA00023172"/>
    </source>
</evidence>
<reference evidence="8" key="1">
    <citation type="submission" date="2018-05" db="EMBL/GenBank/DDBJ databases">
        <authorList>
            <person name="Deangelis K."/>
            <person name="Huntemann M."/>
            <person name="Clum A."/>
            <person name="Pillay M."/>
            <person name="Palaniappan K."/>
            <person name="Varghese N."/>
            <person name="Mikhailova N."/>
            <person name="Stamatis D."/>
            <person name="Reddy T."/>
            <person name="Daum C."/>
            <person name="Shapiro N."/>
            <person name="Ivanova N."/>
            <person name="Kyrpides N."/>
            <person name="Woyke T."/>
        </authorList>
    </citation>
    <scope>NUCLEOTIDE SEQUENCE [LARGE SCALE GENOMIC DNA]</scope>
    <source>
        <strain evidence="8">GAS496</strain>
    </source>
</reference>
<dbReference type="InterPro" id="IPR001598">
    <property type="entry name" value="Transposase_IS30_CS"/>
</dbReference>
<dbReference type="InterPro" id="IPR036397">
    <property type="entry name" value="RNaseH_sf"/>
</dbReference>
<dbReference type="GO" id="GO:0015074">
    <property type="term" value="P:DNA integration"/>
    <property type="evidence" value="ECO:0007669"/>
    <property type="project" value="InterPro"/>
</dbReference>
<evidence type="ECO:0000256" key="3">
    <source>
        <dbReference type="ARBA" id="ARBA00022578"/>
    </source>
</evidence>
<dbReference type="GO" id="GO:0005829">
    <property type="term" value="C:cytosol"/>
    <property type="evidence" value="ECO:0007669"/>
    <property type="project" value="TreeGrafter"/>
</dbReference>
<proteinExistence type="inferred from homology"/>
<dbReference type="GO" id="GO:0003677">
    <property type="term" value="F:DNA binding"/>
    <property type="evidence" value="ECO:0007669"/>
    <property type="project" value="UniProtKB-KW"/>
</dbReference>
<dbReference type="Pfam" id="PF13936">
    <property type="entry name" value="HTH_38"/>
    <property type="match status" value="1"/>
</dbReference>
<comment type="caution">
    <text evidence="7">The sequence shown here is derived from an EMBL/GenBank/DDBJ whole genome shotgun (WGS) entry which is preliminary data.</text>
</comment>
<dbReference type="InterPro" id="IPR001584">
    <property type="entry name" value="Integrase_cat-core"/>
</dbReference>
<evidence type="ECO:0000259" key="6">
    <source>
        <dbReference type="PROSITE" id="PS50994"/>
    </source>
</evidence>
<evidence type="ECO:0000313" key="8">
    <source>
        <dbReference type="Proteomes" id="UP000247781"/>
    </source>
</evidence>
<protein>
    <submittedName>
        <fullName evidence="7">IS30 family transposase</fullName>
    </submittedName>
</protein>
<dbReference type="InterPro" id="IPR051917">
    <property type="entry name" value="Transposase-Integrase"/>
</dbReference>
<dbReference type="PANTHER" id="PTHR10948">
    <property type="entry name" value="TRANSPOSASE"/>
    <property type="match status" value="1"/>
</dbReference>
<accession>A0A318H7U1</accession>
<keyword evidence="3" id="KW-0815">Transposition</keyword>
<evidence type="ECO:0000313" key="7">
    <source>
        <dbReference type="EMBL" id="PXW93967.1"/>
    </source>
</evidence>
<dbReference type="InterPro" id="IPR012337">
    <property type="entry name" value="RNaseH-like_sf"/>
</dbReference>
<dbReference type="Gene3D" id="3.30.420.10">
    <property type="entry name" value="Ribonuclease H-like superfamily/Ribonuclease H"/>
    <property type="match status" value="1"/>
</dbReference>
<dbReference type="PANTHER" id="PTHR10948:SF23">
    <property type="entry name" value="TRANSPOSASE INSI FOR INSERTION SEQUENCE ELEMENT IS30A-RELATED"/>
    <property type="match status" value="1"/>
</dbReference>
<feature type="domain" description="Integrase catalytic" evidence="6">
    <location>
        <begin position="244"/>
        <end position="407"/>
    </location>
</feature>
<dbReference type="PROSITE" id="PS50994">
    <property type="entry name" value="INTEGRASE"/>
    <property type="match status" value="1"/>
</dbReference>
<dbReference type="InterPro" id="IPR025246">
    <property type="entry name" value="IS30-like_HTH"/>
</dbReference>
<gene>
    <name evidence="7" type="ORF">C8E89_1771</name>
</gene>
<dbReference type="AlphaFoldDB" id="A0A318H7U1"/>
<dbReference type="InterPro" id="IPR053392">
    <property type="entry name" value="Transposase_IS30-like"/>
</dbReference>
<dbReference type="PROSITE" id="PS01043">
    <property type="entry name" value="TRANSPOSASE_IS30"/>
    <property type="match status" value="1"/>
</dbReference>
<dbReference type="EMBL" id="QJJU01000077">
    <property type="protein sequence ID" value="PXW93967.1"/>
    <property type="molecule type" value="Genomic_DNA"/>
</dbReference>
<reference evidence="7 8" key="2">
    <citation type="submission" date="2018-06" db="EMBL/GenBank/DDBJ databases">
        <title>Sequencing of bacterial isolates from soil warming experiment in Harvard Forest, Massachusetts, USA.</title>
        <authorList>
            <person name="Deangelis K.PhD."/>
        </authorList>
    </citation>
    <scope>NUCLEOTIDE SEQUENCE [LARGE SCALE GENOMIC DNA]</scope>
    <source>
        <strain evidence="7 8">GAS496</strain>
    </source>
</reference>
<keyword evidence="8" id="KW-1185">Reference proteome</keyword>
<evidence type="ECO:0000256" key="4">
    <source>
        <dbReference type="ARBA" id="ARBA00023125"/>
    </source>
</evidence>
<dbReference type="NCBIfam" id="NF033563">
    <property type="entry name" value="transpos_IS30"/>
    <property type="match status" value="1"/>
</dbReference>
<evidence type="ECO:0000256" key="2">
    <source>
        <dbReference type="ARBA" id="ARBA00006363"/>
    </source>
</evidence>
<dbReference type="Proteomes" id="UP000247781">
    <property type="component" value="Unassembled WGS sequence"/>
</dbReference>
<keyword evidence="4" id="KW-0238">DNA-binding</keyword>
<dbReference type="GO" id="GO:0006313">
    <property type="term" value="P:DNA transposition"/>
    <property type="evidence" value="ECO:0007669"/>
    <property type="project" value="InterPro"/>
</dbReference>
<comment type="similarity">
    <text evidence="2">Belongs to the transposase IS30 family.</text>
</comment>
<keyword evidence="5" id="KW-0233">DNA recombination</keyword>
<sequence length="419" mass="46558">MGRPGSLNCVQRRFWELVAAGATPTAAGLLSGVSAGAGQRWFVECGGVKPQLRDPQGRVRPRLSITEREAIMVGVARGESIRSIARRLDRAPSTIMREIRLNRSTRQAGGRYRSWYRFGVDRGGRDARAGYSAHLAQQHSEARARRPKTGKLGRCAPLRAEVETLLASKYSPEQIAGLLAATYPDCPEMQVSHETIYKALYVQGRGELRRELTACLRTGRALRKPRQRSRSGDNRGRIAGMVNISERPAEAQDRAVPGHWEGDLIIGKNQRSQIGTLVERSTGFVQLLHLPGRRDPETVAEAMIAAIKDLPEVLRRSVTWDQGGEMRQHARISIDAGIDIYFCDPHSPWQRGSNENTNGLLRQYFPKGTNLSTHSAEHLVEVAAELNGRPRKRFGWDTPTNRLNRLLSAPTETTVATKP</sequence>
<comment type="function">
    <text evidence="1">Required for the transposition of the insertion element.</text>
</comment>
<organism evidence="7 8">
    <name type="scientific">Mycolicibacterium moriokaense</name>
    <dbReference type="NCBI Taxonomy" id="39691"/>
    <lineage>
        <taxon>Bacteria</taxon>
        <taxon>Bacillati</taxon>
        <taxon>Actinomycetota</taxon>
        <taxon>Actinomycetes</taxon>
        <taxon>Mycobacteriales</taxon>
        <taxon>Mycobacteriaceae</taxon>
        <taxon>Mycolicibacterium</taxon>
    </lineage>
</organism>